<protein>
    <submittedName>
        <fullName evidence="1">Uncharacterized protein</fullName>
    </submittedName>
</protein>
<evidence type="ECO:0000313" key="2">
    <source>
        <dbReference type="Proteomes" id="UP000313359"/>
    </source>
</evidence>
<sequence>LENYQPGESIISRSFGRFPMRSKFVSDYIFQVAARAGRDHVHFLYHMHNQSPAMWCFIASGILVVFDLSPALPRSSSALAACSWTSSYVVSRLPAGDVILCALSEGPSRTLHENVRVV</sequence>
<organism evidence="1 2">
    <name type="scientific">Lentinus tigrinus ALCF2SS1-6</name>
    <dbReference type="NCBI Taxonomy" id="1328759"/>
    <lineage>
        <taxon>Eukaryota</taxon>
        <taxon>Fungi</taxon>
        <taxon>Dikarya</taxon>
        <taxon>Basidiomycota</taxon>
        <taxon>Agaricomycotina</taxon>
        <taxon>Agaricomycetes</taxon>
        <taxon>Polyporales</taxon>
        <taxon>Polyporaceae</taxon>
        <taxon>Lentinus</taxon>
    </lineage>
</organism>
<evidence type="ECO:0000313" key="1">
    <source>
        <dbReference type="EMBL" id="RPD52219.1"/>
    </source>
</evidence>
<proteinExistence type="predicted"/>
<keyword evidence="2" id="KW-1185">Reference proteome</keyword>
<reference evidence="1" key="1">
    <citation type="journal article" date="2018" name="Genome Biol. Evol.">
        <title>Genomics and development of Lentinus tigrinus, a white-rot wood-decaying mushroom with dimorphic fruiting bodies.</title>
        <authorList>
            <person name="Wu B."/>
            <person name="Xu Z."/>
            <person name="Knudson A."/>
            <person name="Carlson A."/>
            <person name="Chen N."/>
            <person name="Kovaka S."/>
            <person name="LaButti K."/>
            <person name="Lipzen A."/>
            <person name="Pennachio C."/>
            <person name="Riley R."/>
            <person name="Schakwitz W."/>
            <person name="Umezawa K."/>
            <person name="Ohm R.A."/>
            <person name="Grigoriev I.V."/>
            <person name="Nagy L.G."/>
            <person name="Gibbons J."/>
            <person name="Hibbett D."/>
        </authorList>
    </citation>
    <scope>NUCLEOTIDE SEQUENCE [LARGE SCALE GENOMIC DNA]</scope>
    <source>
        <strain evidence="1">ALCF2SS1-6</strain>
    </source>
</reference>
<dbReference type="AlphaFoldDB" id="A0A5C2RMU7"/>
<name>A0A5C2RMU7_9APHY</name>
<accession>A0A5C2RMU7</accession>
<gene>
    <name evidence="1" type="ORF">L227DRAFT_582168</name>
</gene>
<dbReference type="OrthoDB" id="10006572at2759"/>
<dbReference type="Proteomes" id="UP000313359">
    <property type="component" value="Unassembled WGS sequence"/>
</dbReference>
<feature type="non-terminal residue" evidence="1">
    <location>
        <position position="1"/>
    </location>
</feature>
<dbReference type="EMBL" id="ML122388">
    <property type="protein sequence ID" value="RPD52219.1"/>
    <property type="molecule type" value="Genomic_DNA"/>
</dbReference>